<reference evidence="2" key="1">
    <citation type="submission" date="2018-10" db="EMBL/GenBank/DDBJ databases">
        <title>FDA dAtabase for Regulatory Grade micrObial Sequences (FDA-ARGOS): Supporting development and validation of Infectious Disease Dx tests.</title>
        <authorList>
            <person name="Minogue T."/>
            <person name="Wolcott M."/>
            <person name="Wasieloski L."/>
            <person name="Aguilar W."/>
            <person name="Moore D."/>
            <person name="Tallon L."/>
            <person name="Sadzewicz L."/>
            <person name="Sengamalay N."/>
            <person name="Ott S."/>
            <person name="Godinez A."/>
            <person name="Nagaraj S."/>
            <person name="Vavikolanu K."/>
            <person name="Vyas G."/>
            <person name="Nadendla S."/>
            <person name="George J."/>
            <person name="Sichtig H."/>
        </authorList>
    </citation>
    <scope>NUCLEOTIDE SEQUENCE [LARGE SCALE GENOMIC DNA]</scope>
    <source>
        <strain evidence="2">FDAARGOS_343</strain>
    </source>
</reference>
<proteinExistence type="predicted"/>
<organism evidence="1 2">
    <name type="scientific">Niallia circulans</name>
    <name type="common">Bacillus circulans</name>
    <dbReference type="NCBI Taxonomy" id="1397"/>
    <lineage>
        <taxon>Bacteria</taxon>
        <taxon>Bacillati</taxon>
        <taxon>Bacillota</taxon>
        <taxon>Bacilli</taxon>
        <taxon>Bacillales</taxon>
        <taxon>Bacillaceae</taxon>
        <taxon>Niallia</taxon>
    </lineage>
</organism>
<dbReference type="EMBL" id="RIBP01000001">
    <property type="protein sequence ID" value="TRZ40470.1"/>
    <property type="molecule type" value="Genomic_DNA"/>
</dbReference>
<accession>A0A553SU02</accession>
<evidence type="ECO:0000313" key="1">
    <source>
        <dbReference type="EMBL" id="TRZ40470.1"/>
    </source>
</evidence>
<dbReference type="AlphaFoldDB" id="A0A553SU02"/>
<evidence type="ECO:0000313" key="2">
    <source>
        <dbReference type="Proteomes" id="UP000319837"/>
    </source>
</evidence>
<protein>
    <submittedName>
        <fullName evidence="1">Uncharacterized protein</fullName>
    </submittedName>
</protein>
<dbReference type="Proteomes" id="UP000319837">
    <property type="component" value="Unassembled WGS sequence"/>
</dbReference>
<gene>
    <name evidence="1" type="ORF">CEQ21_06045</name>
</gene>
<name>A0A553SU02_NIACI</name>
<sequence length="132" mass="15516">MIYMSDLDFSYFYGQKLIDVDTEKRRFLRLIFEHSQLSVECPWRLRDKGGILIGESDCVSAPDKFSRKSLEKLIKNRKIVEITFYEELFLLSVKLENDLYFDLFHNSTYFEGWVLTGDNGLDFFTVPGGEIC</sequence>
<comment type="caution">
    <text evidence="1">The sequence shown here is derived from an EMBL/GenBank/DDBJ whole genome shotgun (WGS) entry which is preliminary data.</text>
</comment>